<accession>A0A517Q7L9</accession>
<proteinExistence type="predicted"/>
<protein>
    <submittedName>
        <fullName evidence="1">Uncharacterized protein</fullName>
    </submittedName>
</protein>
<evidence type="ECO:0000313" key="1">
    <source>
        <dbReference type="EMBL" id="QDT27629.1"/>
    </source>
</evidence>
<evidence type="ECO:0000313" key="2">
    <source>
        <dbReference type="Proteomes" id="UP000315647"/>
    </source>
</evidence>
<name>A0A517Q7L9_9PLAN</name>
<reference evidence="1 2" key="1">
    <citation type="submission" date="2019-03" db="EMBL/GenBank/DDBJ databases">
        <title>Deep-cultivation of Planctomycetes and their phenomic and genomic characterization uncovers novel biology.</title>
        <authorList>
            <person name="Wiegand S."/>
            <person name="Jogler M."/>
            <person name="Boedeker C."/>
            <person name="Pinto D."/>
            <person name="Vollmers J."/>
            <person name="Rivas-Marin E."/>
            <person name="Kohn T."/>
            <person name="Peeters S.H."/>
            <person name="Heuer A."/>
            <person name="Rast P."/>
            <person name="Oberbeckmann S."/>
            <person name="Bunk B."/>
            <person name="Jeske O."/>
            <person name="Meyerdierks A."/>
            <person name="Storesund J.E."/>
            <person name="Kallscheuer N."/>
            <person name="Luecker S."/>
            <person name="Lage O.M."/>
            <person name="Pohl T."/>
            <person name="Merkel B.J."/>
            <person name="Hornburger P."/>
            <person name="Mueller R.-W."/>
            <person name="Bruemmer F."/>
            <person name="Labrenz M."/>
            <person name="Spormann A.M."/>
            <person name="Op den Camp H."/>
            <person name="Overmann J."/>
            <person name="Amann R."/>
            <person name="Jetten M.S.M."/>
            <person name="Mascher T."/>
            <person name="Medema M.H."/>
            <person name="Devos D.P."/>
            <person name="Kaster A.-K."/>
            <person name="Ovreas L."/>
            <person name="Rohde M."/>
            <person name="Galperin M.Y."/>
            <person name="Jogler C."/>
        </authorList>
    </citation>
    <scope>NUCLEOTIDE SEQUENCE [LARGE SCALE GENOMIC DNA]</scope>
    <source>
        <strain evidence="1 2">Enr10</strain>
    </source>
</reference>
<dbReference type="Proteomes" id="UP000315647">
    <property type="component" value="Chromosome"/>
</dbReference>
<dbReference type="EMBL" id="CP037421">
    <property type="protein sequence ID" value="QDT27629.1"/>
    <property type="molecule type" value="Genomic_DNA"/>
</dbReference>
<dbReference type="AlphaFoldDB" id="A0A517Q7L9"/>
<keyword evidence="2" id="KW-1185">Reference proteome</keyword>
<organism evidence="1 2">
    <name type="scientific">Gimesia panareensis</name>
    <dbReference type="NCBI Taxonomy" id="2527978"/>
    <lineage>
        <taxon>Bacteria</taxon>
        <taxon>Pseudomonadati</taxon>
        <taxon>Planctomycetota</taxon>
        <taxon>Planctomycetia</taxon>
        <taxon>Planctomycetales</taxon>
        <taxon>Planctomycetaceae</taxon>
        <taxon>Gimesia</taxon>
    </lineage>
</organism>
<gene>
    <name evidence="1" type="ORF">Enr10x_29470</name>
</gene>
<sequence>MTITPSVDRPASPLRKPAMFSLNITIRCLLLLIIAWPGPRPVVHSHTDYLSRSGNSSLLAMHMRIYHGDNNSNPEVPCTPHCHWVTSGSDFDKTVPVKFTEGTTVAVTDLADLPGDHLAADYWGAGLLPLTETVLPAYISTQDQAALTPPDLELHQLFCTWTC</sequence>